<reference evidence="1 2" key="1">
    <citation type="submission" date="2016-10" db="EMBL/GenBank/DDBJ databases">
        <authorList>
            <person name="de Groot N.N."/>
        </authorList>
    </citation>
    <scope>NUCLEOTIDE SEQUENCE [LARGE SCALE GENOMIC DNA]</scope>
    <source>
        <strain evidence="1 2">DSM 26515</strain>
    </source>
</reference>
<proteinExistence type="predicted"/>
<organism evidence="1 2">
    <name type="scientific">Frateuria terrea</name>
    <dbReference type="NCBI Taxonomy" id="529704"/>
    <lineage>
        <taxon>Bacteria</taxon>
        <taxon>Pseudomonadati</taxon>
        <taxon>Pseudomonadota</taxon>
        <taxon>Gammaproteobacteria</taxon>
        <taxon>Lysobacterales</taxon>
        <taxon>Rhodanobacteraceae</taxon>
        <taxon>Frateuria</taxon>
    </lineage>
</organism>
<protein>
    <submittedName>
        <fullName evidence="1">Uncharacterized protein</fullName>
    </submittedName>
</protein>
<accession>A0A1H6R556</accession>
<dbReference type="STRING" id="529704.SAMN02927913_0936"/>
<dbReference type="EMBL" id="FNYC01000001">
    <property type="protein sequence ID" value="SEI51008.1"/>
    <property type="molecule type" value="Genomic_DNA"/>
</dbReference>
<evidence type="ECO:0000313" key="1">
    <source>
        <dbReference type="EMBL" id="SEI51008.1"/>
    </source>
</evidence>
<dbReference type="AlphaFoldDB" id="A0A1H6R556"/>
<sequence>MPPAPPHLYDRTGQPLLPAHVASAAAPTPGYVQRMPQGDSRVMRHDSPIKYDATRFEHDFPPPDETILGQGIRRALSATHTNENKSVDLGHGIHLKCKTLFGIPTPMCGMPPARPSKKDGDERLNMAPAPLDTSLAPPKRKLSECIALYRAGKPLPHGCPVDTPDRAVDAECGEAKQAGKPLPPHCRKP</sequence>
<gene>
    <name evidence="1" type="ORF">SAMN04487997_1021</name>
</gene>
<dbReference type="Proteomes" id="UP000199420">
    <property type="component" value="Unassembled WGS sequence"/>
</dbReference>
<evidence type="ECO:0000313" key="2">
    <source>
        <dbReference type="Proteomes" id="UP000199420"/>
    </source>
</evidence>
<keyword evidence="2" id="KW-1185">Reference proteome</keyword>
<name>A0A1H6R556_9GAMM</name>